<keyword evidence="1" id="KW-1133">Transmembrane helix</keyword>
<keyword evidence="1" id="KW-0472">Membrane</keyword>
<dbReference type="EMBL" id="KV744980">
    <property type="protein sequence ID" value="OCK79957.1"/>
    <property type="molecule type" value="Genomic_DNA"/>
</dbReference>
<name>A0A8E2E9M3_9PEZI</name>
<sequence length="78" mass="8863">MASTAPFFFRQPIRYLRWASHEKPAIFYSIVIGSAGPVIMVIAPPIRRYFGDEISRPKIPLTYPIPKGPRQIPSGYDD</sequence>
<dbReference type="OrthoDB" id="2093409at2759"/>
<accession>A0A8E2E9M3</accession>
<protein>
    <submittedName>
        <fullName evidence="2">NADH-ubiquinone oxidoreductase 9.5 kDa subunit</fullName>
    </submittedName>
</protein>
<gene>
    <name evidence="2" type="ORF">K432DRAFT_405112</name>
</gene>
<evidence type="ECO:0000313" key="3">
    <source>
        <dbReference type="Proteomes" id="UP000250266"/>
    </source>
</evidence>
<keyword evidence="3" id="KW-1185">Reference proteome</keyword>
<reference evidence="2 3" key="1">
    <citation type="journal article" date="2016" name="Nat. Commun.">
        <title>Ectomycorrhizal ecology is imprinted in the genome of the dominant symbiotic fungus Cenococcum geophilum.</title>
        <authorList>
            <consortium name="DOE Joint Genome Institute"/>
            <person name="Peter M."/>
            <person name="Kohler A."/>
            <person name="Ohm R.A."/>
            <person name="Kuo A."/>
            <person name="Krutzmann J."/>
            <person name="Morin E."/>
            <person name="Arend M."/>
            <person name="Barry K.W."/>
            <person name="Binder M."/>
            <person name="Choi C."/>
            <person name="Clum A."/>
            <person name="Copeland A."/>
            <person name="Grisel N."/>
            <person name="Haridas S."/>
            <person name="Kipfer T."/>
            <person name="LaButti K."/>
            <person name="Lindquist E."/>
            <person name="Lipzen A."/>
            <person name="Maire R."/>
            <person name="Meier B."/>
            <person name="Mihaltcheva S."/>
            <person name="Molinier V."/>
            <person name="Murat C."/>
            <person name="Poggeler S."/>
            <person name="Quandt C.A."/>
            <person name="Sperisen C."/>
            <person name="Tritt A."/>
            <person name="Tisserant E."/>
            <person name="Crous P.W."/>
            <person name="Henrissat B."/>
            <person name="Nehls U."/>
            <person name="Egli S."/>
            <person name="Spatafora J.W."/>
            <person name="Grigoriev I.V."/>
            <person name="Martin F.M."/>
        </authorList>
    </citation>
    <scope>NUCLEOTIDE SEQUENCE [LARGE SCALE GENOMIC DNA]</scope>
    <source>
        <strain evidence="2 3">CBS 459.81</strain>
    </source>
</reference>
<dbReference type="Proteomes" id="UP000250266">
    <property type="component" value="Unassembled WGS sequence"/>
</dbReference>
<dbReference type="PANTHER" id="PTHR38488">
    <property type="entry name" value="OXIDOREDUCTASE 9.5 KDA SUBUNIT, PUTATIVE (AFU_ORTHOLOGUE AFUA_5G08980)-RELATED"/>
    <property type="match status" value="1"/>
</dbReference>
<feature type="transmembrane region" description="Helical" evidence="1">
    <location>
        <begin position="25"/>
        <end position="46"/>
    </location>
</feature>
<dbReference type="PANTHER" id="PTHR38488:SF1">
    <property type="entry name" value="OXIDOREDUCTASE 9.5 KDA SUBUNIT, PUTATIVE (AFU_ORTHOLOGUE AFUA_5G08980)-RELATED"/>
    <property type="match status" value="1"/>
</dbReference>
<proteinExistence type="predicted"/>
<evidence type="ECO:0000313" key="2">
    <source>
        <dbReference type="EMBL" id="OCK79957.1"/>
    </source>
</evidence>
<dbReference type="CDD" id="cd22903">
    <property type="entry name" value="NI9M"/>
    <property type="match status" value="1"/>
</dbReference>
<dbReference type="InterPro" id="IPR039961">
    <property type="entry name" value="Nuo9.5"/>
</dbReference>
<organism evidence="2 3">
    <name type="scientific">Lepidopterella palustris CBS 459.81</name>
    <dbReference type="NCBI Taxonomy" id="1314670"/>
    <lineage>
        <taxon>Eukaryota</taxon>
        <taxon>Fungi</taxon>
        <taxon>Dikarya</taxon>
        <taxon>Ascomycota</taxon>
        <taxon>Pezizomycotina</taxon>
        <taxon>Dothideomycetes</taxon>
        <taxon>Pleosporomycetidae</taxon>
        <taxon>Mytilinidiales</taxon>
        <taxon>Argynnaceae</taxon>
        <taxon>Lepidopterella</taxon>
    </lineage>
</organism>
<keyword evidence="2" id="KW-0830">Ubiquinone</keyword>
<dbReference type="AlphaFoldDB" id="A0A8E2E9M3"/>
<keyword evidence="1" id="KW-0812">Transmembrane</keyword>
<evidence type="ECO:0000256" key="1">
    <source>
        <dbReference type="SAM" id="Phobius"/>
    </source>
</evidence>